<comment type="caution">
    <text evidence="1">The sequence shown here is derived from an EMBL/GenBank/DDBJ whole genome shotgun (WGS) entry which is preliminary data.</text>
</comment>
<evidence type="ECO:0000313" key="1">
    <source>
        <dbReference type="EMBL" id="MPC74151.1"/>
    </source>
</evidence>
<dbReference type="Proteomes" id="UP000324222">
    <property type="component" value="Unassembled WGS sequence"/>
</dbReference>
<name>A0A5B7HMK0_PORTR</name>
<dbReference type="AlphaFoldDB" id="A0A5B7HMK0"/>
<sequence length="30" mass="3508">MAGWRGANKHEAAVWSLRQMNCLEWKVTYA</sequence>
<accession>A0A5B7HMK0</accession>
<reference evidence="1 2" key="1">
    <citation type="submission" date="2019-05" db="EMBL/GenBank/DDBJ databases">
        <title>Another draft genome of Portunus trituberculatus and its Hox gene families provides insights of decapod evolution.</title>
        <authorList>
            <person name="Jeong J.-H."/>
            <person name="Song I."/>
            <person name="Kim S."/>
            <person name="Choi T."/>
            <person name="Kim D."/>
            <person name="Ryu S."/>
            <person name="Kim W."/>
        </authorList>
    </citation>
    <scope>NUCLEOTIDE SEQUENCE [LARGE SCALE GENOMIC DNA]</scope>
    <source>
        <tissue evidence="1">Muscle</tissue>
    </source>
</reference>
<evidence type="ECO:0000313" key="2">
    <source>
        <dbReference type="Proteomes" id="UP000324222"/>
    </source>
</evidence>
<protein>
    <submittedName>
        <fullName evidence="1">Uncharacterized protein</fullName>
    </submittedName>
</protein>
<gene>
    <name evidence="1" type="ORF">E2C01_068500</name>
</gene>
<dbReference type="EMBL" id="VSRR010038354">
    <property type="protein sequence ID" value="MPC74151.1"/>
    <property type="molecule type" value="Genomic_DNA"/>
</dbReference>
<keyword evidence="2" id="KW-1185">Reference proteome</keyword>
<proteinExistence type="predicted"/>
<organism evidence="1 2">
    <name type="scientific">Portunus trituberculatus</name>
    <name type="common">Swimming crab</name>
    <name type="synonym">Neptunus trituberculatus</name>
    <dbReference type="NCBI Taxonomy" id="210409"/>
    <lineage>
        <taxon>Eukaryota</taxon>
        <taxon>Metazoa</taxon>
        <taxon>Ecdysozoa</taxon>
        <taxon>Arthropoda</taxon>
        <taxon>Crustacea</taxon>
        <taxon>Multicrustacea</taxon>
        <taxon>Malacostraca</taxon>
        <taxon>Eumalacostraca</taxon>
        <taxon>Eucarida</taxon>
        <taxon>Decapoda</taxon>
        <taxon>Pleocyemata</taxon>
        <taxon>Brachyura</taxon>
        <taxon>Eubrachyura</taxon>
        <taxon>Portunoidea</taxon>
        <taxon>Portunidae</taxon>
        <taxon>Portuninae</taxon>
        <taxon>Portunus</taxon>
    </lineage>
</organism>